<protein>
    <submittedName>
        <fullName evidence="1">Uncharacterized protein</fullName>
    </submittedName>
</protein>
<evidence type="ECO:0000313" key="2">
    <source>
        <dbReference type="Proteomes" id="UP000054783"/>
    </source>
</evidence>
<dbReference type="EMBL" id="JYDQ01000010">
    <property type="protein sequence ID" value="KRY22317.1"/>
    <property type="molecule type" value="Genomic_DNA"/>
</dbReference>
<comment type="caution">
    <text evidence="1">The sequence shown here is derived from an EMBL/GenBank/DDBJ whole genome shotgun (WGS) entry which is preliminary data.</text>
</comment>
<dbReference type="AlphaFoldDB" id="A0A0V1AC41"/>
<sequence>MCDVIIVLSVIDGGVVIALVDAHRAENIQESVVRYIEGSVVRRLKPFFILF</sequence>
<evidence type="ECO:0000313" key="1">
    <source>
        <dbReference type="EMBL" id="KRY22317.1"/>
    </source>
</evidence>
<dbReference type="Proteomes" id="UP000054783">
    <property type="component" value="Unassembled WGS sequence"/>
</dbReference>
<dbReference type="OrthoDB" id="10364886at2759"/>
<gene>
    <name evidence="1" type="ORF">T12_15841</name>
</gene>
<organism evidence="1 2">
    <name type="scientific">Trichinella patagoniensis</name>
    <dbReference type="NCBI Taxonomy" id="990121"/>
    <lineage>
        <taxon>Eukaryota</taxon>
        <taxon>Metazoa</taxon>
        <taxon>Ecdysozoa</taxon>
        <taxon>Nematoda</taxon>
        <taxon>Enoplea</taxon>
        <taxon>Dorylaimia</taxon>
        <taxon>Trichinellida</taxon>
        <taxon>Trichinellidae</taxon>
        <taxon>Trichinella</taxon>
    </lineage>
</organism>
<name>A0A0V1AC41_9BILA</name>
<keyword evidence="2" id="KW-1185">Reference proteome</keyword>
<proteinExistence type="predicted"/>
<reference evidence="1 2" key="1">
    <citation type="submission" date="2015-01" db="EMBL/GenBank/DDBJ databases">
        <title>Evolution of Trichinella species and genotypes.</title>
        <authorList>
            <person name="Korhonen P.K."/>
            <person name="Edoardo P."/>
            <person name="Giuseppe L.R."/>
            <person name="Gasser R.B."/>
        </authorList>
    </citation>
    <scope>NUCLEOTIDE SEQUENCE [LARGE SCALE GENOMIC DNA]</scope>
    <source>
        <strain evidence="1">ISS2496</strain>
    </source>
</reference>
<accession>A0A0V1AC41</accession>